<protein>
    <submittedName>
        <fullName evidence="3">Organic solvent tolerance protein OstA</fullName>
    </submittedName>
</protein>
<proteinExistence type="predicted"/>
<feature type="non-terminal residue" evidence="3">
    <location>
        <position position="138"/>
    </location>
</feature>
<evidence type="ECO:0000259" key="2">
    <source>
        <dbReference type="Pfam" id="PF03968"/>
    </source>
</evidence>
<feature type="domain" description="Organic solvent tolerance-like N-terminal" evidence="2">
    <location>
        <begin position="58"/>
        <end position="122"/>
    </location>
</feature>
<sequence length="138" mass="15440">MKFPAQLTTNLKQRLSLGLILPLALVGAIALPPHQQNAQAQTNDKRALIIRSDIQEANTQTGVFTARGRVQMEYPARQIQATAAQAQYFDRDRRIILTGNVYVLQEGNSIRGEVVTYLLDENRFVAEPSANQQVESIY</sequence>
<keyword evidence="4" id="KW-1185">Reference proteome</keyword>
<comment type="caution">
    <text evidence="3">The sequence shown here is derived from an EMBL/GenBank/DDBJ whole genome shotgun (WGS) entry which is preliminary data.</text>
</comment>
<dbReference type="EMBL" id="JAMZMM010000423">
    <property type="protein sequence ID" value="MCP2731900.1"/>
    <property type="molecule type" value="Genomic_DNA"/>
</dbReference>
<dbReference type="Gene3D" id="2.60.450.10">
    <property type="entry name" value="Lipopolysaccharide (LPS) transport protein A like domain"/>
    <property type="match status" value="1"/>
</dbReference>
<feature type="signal peptide" evidence="1">
    <location>
        <begin position="1"/>
        <end position="30"/>
    </location>
</feature>
<dbReference type="RefSeq" id="WP_254014630.1">
    <property type="nucleotide sequence ID" value="NZ_JAMZMM010000423.1"/>
</dbReference>
<keyword evidence="1" id="KW-0732">Signal</keyword>
<dbReference type="Pfam" id="PF03968">
    <property type="entry name" value="LptD_N"/>
    <property type="match status" value="1"/>
</dbReference>
<gene>
    <name evidence="3" type="ORF">NJ959_26055</name>
</gene>
<evidence type="ECO:0000313" key="3">
    <source>
        <dbReference type="EMBL" id="MCP2731900.1"/>
    </source>
</evidence>
<reference evidence="3" key="1">
    <citation type="submission" date="2022-06" db="EMBL/GenBank/DDBJ databases">
        <title>New cyanobacteria of genus Symplocastrum in benthos of Lake Baikal.</title>
        <authorList>
            <person name="Sorokovikova E."/>
            <person name="Tikhonova I."/>
            <person name="Krasnopeev A."/>
            <person name="Evseev P."/>
            <person name="Gladkikh A."/>
            <person name="Belykh O."/>
        </authorList>
    </citation>
    <scope>NUCLEOTIDE SEQUENCE</scope>
    <source>
        <strain evidence="3">BBK-W-15</strain>
    </source>
</reference>
<organism evidence="3 4">
    <name type="scientific">Limnofasciculus baicalensis BBK-W-15</name>
    <dbReference type="NCBI Taxonomy" id="2699891"/>
    <lineage>
        <taxon>Bacteria</taxon>
        <taxon>Bacillati</taxon>
        <taxon>Cyanobacteriota</taxon>
        <taxon>Cyanophyceae</taxon>
        <taxon>Coleofasciculales</taxon>
        <taxon>Coleofasciculaceae</taxon>
        <taxon>Limnofasciculus</taxon>
        <taxon>Limnofasciculus baicalensis</taxon>
    </lineage>
</organism>
<accession>A0AAE3GWB1</accession>
<evidence type="ECO:0000256" key="1">
    <source>
        <dbReference type="SAM" id="SignalP"/>
    </source>
</evidence>
<feature type="chain" id="PRO_5042057118" evidence="1">
    <location>
        <begin position="31"/>
        <end position="138"/>
    </location>
</feature>
<dbReference type="InterPro" id="IPR005653">
    <property type="entry name" value="OstA-like_N"/>
</dbReference>
<dbReference type="AlphaFoldDB" id="A0AAE3GWB1"/>
<dbReference type="Proteomes" id="UP001204953">
    <property type="component" value="Unassembled WGS sequence"/>
</dbReference>
<evidence type="ECO:0000313" key="4">
    <source>
        <dbReference type="Proteomes" id="UP001204953"/>
    </source>
</evidence>
<name>A0AAE3GWB1_9CYAN</name>